<dbReference type="RefSeq" id="WP_146591647.1">
    <property type="nucleotide sequence ID" value="NZ_SJPO01000017.1"/>
</dbReference>
<gene>
    <name evidence="2" type="ORF">Pla123a_47650</name>
</gene>
<dbReference type="OrthoDB" id="9786766at2"/>
<dbReference type="AlphaFoldDB" id="A0A5C5XUK8"/>
<feature type="chain" id="PRO_5022746652" description="PEP-CTERM protein-sorting domain-containing protein" evidence="1">
    <location>
        <begin position="25"/>
        <end position="403"/>
    </location>
</feature>
<keyword evidence="1" id="KW-0732">Signal</keyword>
<reference evidence="2 3" key="1">
    <citation type="submission" date="2019-02" db="EMBL/GenBank/DDBJ databases">
        <title>Deep-cultivation of Planctomycetes and their phenomic and genomic characterization uncovers novel biology.</title>
        <authorList>
            <person name="Wiegand S."/>
            <person name="Jogler M."/>
            <person name="Boedeker C."/>
            <person name="Pinto D."/>
            <person name="Vollmers J."/>
            <person name="Rivas-Marin E."/>
            <person name="Kohn T."/>
            <person name="Peeters S.H."/>
            <person name="Heuer A."/>
            <person name="Rast P."/>
            <person name="Oberbeckmann S."/>
            <person name="Bunk B."/>
            <person name="Jeske O."/>
            <person name="Meyerdierks A."/>
            <person name="Storesund J.E."/>
            <person name="Kallscheuer N."/>
            <person name="Luecker S."/>
            <person name="Lage O.M."/>
            <person name="Pohl T."/>
            <person name="Merkel B.J."/>
            <person name="Hornburger P."/>
            <person name="Mueller R.-W."/>
            <person name="Bruemmer F."/>
            <person name="Labrenz M."/>
            <person name="Spormann A.M."/>
            <person name="Op Den Camp H."/>
            <person name="Overmann J."/>
            <person name="Amann R."/>
            <person name="Jetten M.S.M."/>
            <person name="Mascher T."/>
            <person name="Medema M.H."/>
            <person name="Devos D.P."/>
            <person name="Kaster A.-K."/>
            <person name="Ovreas L."/>
            <person name="Rohde M."/>
            <person name="Galperin M.Y."/>
            <person name="Jogler C."/>
        </authorList>
    </citation>
    <scope>NUCLEOTIDE SEQUENCE [LARGE SCALE GENOMIC DNA]</scope>
    <source>
        <strain evidence="2 3">Pla123a</strain>
    </source>
</reference>
<evidence type="ECO:0008006" key="4">
    <source>
        <dbReference type="Google" id="ProtNLM"/>
    </source>
</evidence>
<comment type="caution">
    <text evidence="2">The sequence shown here is derived from an EMBL/GenBank/DDBJ whole genome shotgun (WGS) entry which is preliminary data.</text>
</comment>
<protein>
    <recommendedName>
        <fullName evidence="4">PEP-CTERM protein-sorting domain-containing protein</fullName>
    </recommendedName>
</protein>
<sequence precursor="true">MTLRRWVLTAVTAMAATASSQSGAQDIRNYNVNFTSSPPTIDGTVSPGEWDSAAAEAGDWRELRKDFSDVDEDNNRFRILYDTSNLYILYETDYDFGFLDELFPGNPAISFGEENLNLYIDPNRDGDLNTNNAGDPVPAGQSTDQNVDGYQFAFNQYLGTHVSTDADRDGIGFYTEAHVNTPFGDQGNWNQGGNTVEGPGLSGSGIVVAQTNTNSPSAGQPSGIAELVIPFADLDADQFIPAPAPNADYNGDGNQDAADYTLWRDTFGTVVGNAGDGLLDGADGNDDGTVNEADYDLWVSGYGRGDGAVLPTGLNATDGGARSGPEAGEVWGFNISMITRDAANNFLPIWNWHDSSSFALWPHGMLTFQAAPGAGAGSTAPEPAGAALAVIAGLGMLRRRRRS</sequence>
<evidence type="ECO:0000256" key="1">
    <source>
        <dbReference type="SAM" id="SignalP"/>
    </source>
</evidence>
<proteinExistence type="predicted"/>
<dbReference type="EMBL" id="SJPO01000017">
    <property type="protein sequence ID" value="TWT66241.1"/>
    <property type="molecule type" value="Genomic_DNA"/>
</dbReference>
<dbReference type="InterPro" id="IPR018247">
    <property type="entry name" value="EF_Hand_1_Ca_BS"/>
</dbReference>
<dbReference type="Gene3D" id="2.60.40.1190">
    <property type="match status" value="1"/>
</dbReference>
<accession>A0A5C5XUK8</accession>
<keyword evidence="3" id="KW-1185">Reference proteome</keyword>
<evidence type="ECO:0000313" key="2">
    <source>
        <dbReference type="EMBL" id="TWT66241.1"/>
    </source>
</evidence>
<feature type="signal peptide" evidence="1">
    <location>
        <begin position="1"/>
        <end position="24"/>
    </location>
</feature>
<dbReference type="PROSITE" id="PS00018">
    <property type="entry name" value="EF_HAND_1"/>
    <property type="match status" value="1"/>
</dbReference>
<evidence type="ECO:0000313" key="3">
    <source>
        <dbReference type="Proteomes" id="UP000318478"/>
    </source>
</evidence>
<organism evidence="2 3">
    <name type="scientific">Posidoniimonas polymericola</name>
    <dbReference type="NCBI Taxonomy" id="2528002"/>
    <lineage>
        <taxon>Bacteria</taxon>
        <taxon>Pseudomonadati</taxon>
        <taxon>Planctomycetota</taxon>
        <taxon>Planctomycetia</taxon>
        <taxon>Pirellulales</taxon>
        <taxon>Lacipirellulaceae</taxon>
        <taxon>Posidoniimonas</taxon>
    </lineage>
</organism>
<dbReference type="Proteomes" id="UP000318478">
    <property type="component" value="Unassembled WGS sequence"/>
</dbReference>
<dbReference type="SUPFAM" id="SSF49344">
    <property type="entry name" value="CBD9-like"/>
    <property type="match status" value="1"/>
</dbReference>
<name>A0A5C5XUK8_9BACT</name>